<reference evidence="2" key="1">
    <citation type="journal article" date="2015" name="Nature">
        <title>Complex archaea that bridge the gap between prokaryotes and eukaryotes.</title>
        <authorList>
            <person name="Spang A."/>
            <person name="Saw J.H."/>
            <person name="Jorgensen S.L."/>
            <person name="Zaremba-Niedzwiedzka K."/>
            <person name="Martijn J."/>
            <person name="Lind A.E."/>
            <person name="van Eijk R."/>
            <person name="Schleper C."/>
            <person name="Guy L."/>
            <person name="Ettema T.J."/>
        </authorList>
    </citation>
    <scope>NUCLEOTIDE SEQUENCE</scope>
</reference>
<dbReference type="EMBL" id="LAZR01069315">
    <property type="protein sequence ID" value="KKK47944.1"/>
    <property type="molecule type" value="Genomic_DNA"/>
</dbReference>
<dbReference type="InterPro" id="IPR036013">
    <property type="entry name" value="Band_7/SPFH_dom_sf"/>
</dbReference>
<dbReference type="SUPFAM" id="SSF117892">
    <property type="entry name" value="Band 7/SPFH domain"/>
    <property type="match status" value="1"/>
</dbReference>
<sequence length="152" mass="17317">WEEEILLLPGVRFRIPFWDRVYVLSVRQRVVADTNKLAMSRDQKTFCVSTAIEFAIHNIEQLYHSVSNPETMMGERAGAAIVQYMTTHDSCDITPQFLEDAATAALADSTDWGLTAPRVRVSGFAQLRTYRLIMNDYRHGAGLYDIEEKASR</sequence>
<evidence type="ECO:0000313" key="2">
    <source>
        <dbReference type="EMBL" id="KKK47944.1"/>
    </source>
</evidence>
<name>A0A0F8Y192_9ZZZZ</name>
<dbReference type="InterPro" id="IPR001107">
    <property type="entry name" value="Band_7"/>
</dbReference>
<dbReference type="AlphaFoldDB" id="A0A0F8Y192"/>
<feature type="domain" description="Band 7" evidence="1">
    <location>
        <begin position="6"/>
        <end position="120"/>
    </location>
</feature>
<dbReference type="Gene3D" id="3.30.479.30">
    <property type="entry name" value="Band 7 domain"/>
    <property type="match status" value="1"/>
</dbReference>
<comment type="caution">
    <text evidence="2">The sequence shown here is derived from an EMBL/GenBank/DDBJ whole genome shotgun (WGS) entry which is preliminary data.</text>
</comment>
<proteinExistence type="predicted"/>
<protein>
    <recommendedName>
        <fullName evidence="1">Band 7 domain-containing protein</fullName>
    </recommendedName>
</protein>
<organism evidence="2">
    <name type="scientific">marine sediment metagenome</name>
    <dbReference type="NCBI Taxonomy" id="412755"/>
    <lineage>
        <taxon>unclassified sequences</taxon>
        <taxon>metagenomes</taxon>
        <taxon>ecological metagenomes</taxon>
    </lineage>
</organism>
<feature type="non-terminal residue" evidence="2">
    <location>
        <position position="1"/>
    </location>
</feature>
<evidence type="ECO:0000259" key="1">
    <source>
        <dbReference type="Pfam" id="PF01145"/>
    </source>
</evidence>
<gene>
    <name evidence="2" type="ORF">LCGC14_3150080</name>
</gene>
<dbReference type="Pfam" id="PF01145">
    <property type="entry name" value="Band_7"/>
    <property type="match status" value="1"/>
</dbReference>
<accession>A0A0F8Y192</accession>